<sequence>MTFSNPLAPRALAVPTRLREVKGWVRSHFALDEDTAISVSELACRDEGCPDIETVIGLLRAGQPGEVHRLHKPLLEISEADVAALALVSRLAHAADPHGTAAD</sequence>
<gene>
    <name evidence="1" type="ORF">GWI72_16740</name>
</gene>
<name>A0A7X5F545_9HYPH</name>
<keyword evidence="2" id="KW-1185">Reference proteome</keyword>
<evidence type="ECO:0000313" key="1">
    <source>
        <dbReference type="EMBL" id="NBN79927.1"/>
    </source>
</evidence>
<reference evidence="2" key="1">
    <citation type="submission" date="2020-01" db="EMBL/GenBank/DDBJ databases">
        <authorList>
            <person name="Fang Y."/>
            <person name="Sun R."/>
            <person name="Nie L."/>
            <person name="He J."/>
            <person name="Hao L."/>
            <person name="Wang L."/>
            <person name="Su S."/>
            <person name="Lv E."/>
            <person name="Zhang Z."/>
            <person name="Xie R."/>
            <person name="Liu H."/>
        </authorList>
    </citation>
    <scope>NUCLEOTIDE SEQUENCE [LARGE SCALE GENOMIC DNA]</scope>
    <source>
        <strain evidence="2">XCT-53</strain>
    </source>
</reference>
<accession>A0A7X5F545</accession>
<protein>
    <submittedName>
        <fullName evidence="1">Nitrate reductase</fullName>
    </submittedName>
</protein>
<dbReference type="RefSeq" id="WP_161677100.1">
    <property type="nucleotide sequence ID" value="NZ_JAABLP010000004.1"/>
</dbReference>
<organism evidence="1 2">
    <name type="scientific">Pannonibacter tanglangensis</name>
    <dbReference type="NCBI Taxonomy" id="2750084"/>
    <lineage>
        <taxon>Bacteria</taxon>
        <taxon>Pseudomonadati</taxon>
        <taxon>Pseudomonadota</taxon>
        <taxon>Alphaproteobacteria</taxon>
        <taxon>Hyphomicrobiales</taxon>
        <taxon>Stappiaceae</taxon>
        <taxon>Pannonibacter</taxon>
    </lineage>
</organism>
<dbReference type="Proteomes" id="UP000586722">
    <property type="component" value="Unassembled WGS sequence"/>
</dbReference>
<dbReference type="AlphaFoldDB" id="A0A7X5F545"/>
<evidence type="ECO:0000313" key="2">
    <source>
        <dbReference type="Proteomes" id="UP000586722"/>
    </source>
</evidence>
<comment type="caution">
    <text evidence="1">The sequence shown here is derived from an EMBL/GenBank/DDBJ whole genome shotgun (WGS) entry which is preliminary data.</text>
</comment>
<proteinExistence type="predicted"/>
<dbReference type="EMBL" id="JAABLQ010000002">
    <property type="protein sequence ID" value="NBN79927.1"/>
    <property type="molecule type" value="Genomic_DNA"/>
</dbReference>